<gene>
    <name evidence="2" type="ORF">JMJ77_012061</name>
</gene>
<protein>
    <submittedName>
        <fullName evidence="2">Uncharacterized protein</fullName>
    </submittedName>
</protein>
<keyword evidence="1" id="KW-0812">Transmembrane</keyword>
<organism evidence="2 3">
    <name type="scientific">Colletotrichum scovillei</name>
    <dbReference type="NCBI Taxonomy" id="1209932"/>
    <lineage>
        <taxon>Eukaryota</taxon>
        <taxon>Fungi</taxon>
        <taxon>Dikarya</taxon>
        <taxon>Ascomycota</taxon>
        <taxon>Pezizomycotina</taxon>
        <taxon>Sordariomycetes</taxon>
        <taxon>Hypocreomycetidae</taxon>
        <taxon>Glomerellales</taxon>
        <taxon>Glomerellaceae</taxon>
        <taxon>Colletotrichum</taxon>
        <taxon>Colletotrichum acutatum species complex</taxon>
    </lineage>
</organism>
<keyword evidence="3" id="KW-1185">Reference proteome</keyword>
<evidence type="ECO:0000313" key="3">
    <source>
        <dbReference type="Proteomes" id="UP000699042"/>
    </source>
</evidence>
<sequence>MTKCLAGQCIPTAVAISLLYLLNKQKEREDRKVGITLFGHPLDTTAVLGRFQLRHGIANLGSLMMDSAPPGMNRWSRRQGGQ</sequence>
<dbReference type="AlphaFoldDB" id="A0A9P7U6M1"/>
<dbReference type="EMBL" id="JAESDN010000011">
    <property type="protein sequence ID" value="KAG7044246.1"/>
    <property type="molecule type" value="Genomic_DNA"/>
</dbReference>
<keyword evidence="1" id="KW-0472">Membrane</keyword>
<reference evidence="2" key="1">
    <citation type="submission" date="2021-05" db="EMBL/GenBank/DDBJ databases">
        <title>Comparative genomics of three Colletotrichum scovillei strains and genetic complementation revealed genes involved fungal growth and virulence on chili pepper.</title>
        <authorList>
            <person name="Hsieh D.-K."/>
            <person name="Chuang S.-C."/>
            <person name="Chen C.-Y."/>
            <person name="Chao Y.-T."/>
            <person name="Lu M.-Y.J."/>
            <person name="Lee M.-H."/>
            <person name="Shih M.-C."/>
        </authorList>
    </citation>
    <scope>NUCLEOTIDE SEQUENCE</scope>
    <source>
        <strain evidence="2">Coll-153</strain>
    </source>
</reference>
<comment type="caution">
    <text evidence="2">The sequence shown here is derived from an EMBL/GenBank/DDBJ whole genome shotgun (WGS) entry which is preliminary data.</text>
</comment>
<keyword evidence="1" id="KW-1133">Transmembrane helix</keyword>
<dbReference type="Proteomes" id="UP000699042">
    <property type="component" value="Unassembled WGS sequence"/>
</dbReference>
<evidence type="ECO:0000256" key="1">
    <source>
        <dbReference type="SAM" id="Phobius"/>
    </source>
</evidence>
<name>A0A9P7U6M1_9PEZI</name>
<proteinExistence type="predicted"/>
<evidence type="ECO:0000313" key="2">
    <source>
        <dbReference type="EMBL" id="KAG7044246.1"/>
    </source>
</evidence>
<feature type="transmembrane region" description="Helical" evidence="1">
    <location>
        <begin position="5"/>
        <end position="22"/>
    </location>
</feature>
<accession>A0A9P7U6M1</accession>